<dbReference type="AlphaFoldDB" id="A0A845QWX8"/>
<comment type="function">
    <text evidence="10">Part of the energy-coupling factor (ECF) transporter complex CbiMNOQ involved in cobalt import.</text>
</comment>
<keyword evidence="7 10" id="KW-0406">Ion transport</keyword>
<dbReference type="InterPro" id="IPR003705">
    <property type="entry name" value="CbiN"/>
</dbReference>
<reference evidence="11 12" key="1">
    <citation type="submission" date="2018-08" db="EMBL/GenBank/DDBJ databases">
        <title>Murine metabolic-syndrome-specific gut microbial biobank.</title>
        <authorList>
            <person name="Liu C."/>
        </authorList>
    </citation>
    <scope>NUCLEOTIDE SEQUENCE [LARGE SCALE GENOMIC DNA]</scope>
    <source>
        <strain evidence="11 12">583</strain>
    </source>
</reference>
<evidence type="ECO:0000256" key="9">
    <source>
        <dbReference type="ARBA" id="ARBA00023285"/>
    </source>
</evidence>
<evidence type="ECO:0000256" key="8">
    <source>
        <dbReference type="ARBA" id="ARBA00023136"/>
    </source>
</evidence>
<accession>A0A845QWX8</accession>
<dbReference type="PANTHER" id="PTHR38662:SF1">
    <property type="entry name" value="COBALT TRANSPORT PROTEIN CBIN"/>
    <property type="match status" value="1"/>
</dbReference>
<evidence type="ECO:0000256" key="5">
    <source>
        <dbReference type="ARBA" id="ARBA00022692"/>
    </source>
</evidence>
<keyword evidence="1 10" id="KW-0171">Cobalt transport</keyword>
<dbReference type="UniPathway" id="UPA00148"/>
<dbReference type="Pfam" id="PF02553">
    <property type="entry name" value="CbiN"/>
    <property type="match status" value="1"/>
</dbReference>
<evidence type="ECO:0000313" key="12">
    <source>
        <dbReference type="Proteomes" id="UP000467132"/>
    </source>
</evidence>
<evidence type="ECO:0000256" key="3">
    <source>
        <dbReference type="ARBA" id="ARBA00022475"/>
    </source>
</evidence>
<gene>
    <name evidence="10" type="primary">cbiN</name>
    <name evidence="11" type="ORF">D3Z33_06410</name>
</gene>
<keyword evidence="9 10" id="KW-0170">Cobalt</keyword>
<dbReference type="GO" id="GO:0015087">
    <property type="term" value="F:cobalt ion transmembrane transporter activity"/>
    <property type="evidence" value="ECO:0007669"/>
    <property type="project" value="UniProtKB-UniRule"/>
</dbReference>
<keyword evidence="12" id="KW-1185">Reference proteome</keyword>
<keyword evidence="4 10" id="KW-0169">Cobalamin biosynthesis</keyword>
<evidence type="ECO:0000313" key="11">
    <source>
        <dbReference type="EMBL" id="NBI06494.1"/>
    </source>
</evidence>
<dbReference type="HAMAP" id="MF_00330">
    <property type="entry name" value="CbiN"/>
    <property type="match status" value="1"/>
</dbReference>
<dbReference type="Proteomes" id="UP000467132">
    <property type="component" value="Unassembled WGS sequence"/>
</dbReference>
<dbReference type="GO" id="GO:0009236">
    <property type="term" value="P:cobalamin biosynthetic process"/>
    <property type="evidence" value="ECO:0007669"/>
    <property type="project" value="UniProtKB-UniRule"/>
</dbReference>
<evidence type="ECO:0000256" key="1">
    <source>
        <dbReference type="ARBA" id="ARBA00022426"/>
    </source>
</evidence>
<comment type="pathway">
    <text evidence="10">Cofactor biosynthesis; adenosylcobalamin biosynthesis.</text>
</comment>
<keyword evidence="2 10" id="KW-0813">Transport</keyword>
<keyword evidence="6 10" id="KW-1133">Transmembrane helix</keyword>
<comment type="subunit">
    <text evidence="10">Forms an energy-coupling factor (ECF) transporter complex composed of an ATP-binding protein (A component, CbiO), a transmembrane protein (T component, CbiQ) and 2 possible substrate-capture proteins (S components, CbiM and CbiN) of unknown stoichimetry.</text>
</comment>
<comment type="caution">
    <text evidence="11">The sequence shown here is derived from an EMBL/GenBank/DDBJ whole genome shotgun (WGS) entry which is preliminary data.</text>
</comment>
<comment type="similarity">
    <text evidence="10">Belongs to the CbiN family.</text>
</comment>
<keyword evidence="3 10" id="KW-1003">Cell membrane</keyword>
<evidence type="ECO:0000256" key="10">
    <source>
        <dbReference type="HAMAP-Rule" id="MF_00330"/>
    </source>
</evidence>
<feature type="transmembrane region" description="Helical" evidence="10">
    <location>
        <begin position="63"/>
        <end position="83"/>
    </location>
</feature>
<organism evidence="11 12">
    <name type="scientific">Senegalia massiliensis</name>
    <dbReference type="NCBI Taxonomy" id="1720316"/>
    <lineage>
        <taxon>Bacteria</taxon>
        <taxon>Bacillati</taxon>
        <taxon>Bacillota</taxon>
        <taxon>Clostridia</taxon>
        <taxon>Eubacteriales</taxon>
        <taxon>Clostridiaceae</taxon>
        <taxon>Senegalia</taxon>
    </lineage>
</organism>
<dbReference type="EMBL" id="QXXA01000006">
    <property type="protein sequence ID" value="NBI06494.1"/>
    <property type="molecule type" value="Genomic_DNA"/>
</dbReference>
<dbReference type="RefSeq" id="WP_160196971.1">
    <property type="nucleotide sequence ID" value="NZ_QXXA01000006.1"/>
</dbReference>
<evidence type="ECO:0000256" key="4">
    <source>
        <dbReference type="ARBA" id="ARBA00022573"/>
    </source>
</evidence>
<dbReference type="NCBIfam" id="NF002780">
    <property type="entry name" value="PRK02898.1"/>
    <property type="match status" value="1"/>
</dbReference>
<evidence type="ECO:0000256" key="6">
    <source>
        <dbReference type="ARBA" id="ARBA00022989"/>
    </source>
</evidence>
<comment type="subcellular location">
    <subcellularLocation>
        <location evidence="10">Cell membrane</location>
        <topology evidence="10">Multi-pass membrane protein</topology>
    </subcellularLocation>
</comment>
<feature type="transmembrane region" description="Helical" evidence="10">
    <location>
        <begin position="7"/>
        <end position="25"/>
    </location>
</feature>
<dbReference type="GO" id="GO:0005886">
    <property type="term" value="C:plasma membrane"/>
    <property type="evidence" value="ECO:0007669"/>
    <property type="project" value="UniProtKB-SubCell"/>
</dbReference>
<evidence type="ECO:0000256" key="7">
    <source>
        <dbReference type="ARBA" id="ARBA00023065"/>
    </source>
</evidence>
<name>A0A845QWX8_9CLOT</name>
<proteinExistence type="inferred from homology"/>
<sequence>MKKTYKNLLLLFIVVILIAVPILVIKDSEFAGSDSLAEEAIPESYTPWFSPLWEPPGGETETLIFTLQGAIGTGIIAYFLGYMKGKAKNANN</sequence>
<evidence type="ECO:0000256" key="2">
    <source>
        <dbReference type="ARBA" id="ARBA00022448"/>
    </source>
</evidence>
<keyword evidence="8 10" id="KW-0472">Membrane</keyword>
<dbReference type="PANTHER" id="PTHR38662">
    <property type="entry name" value="COBALT TRANSPORT PROTEIN CBIN"/>
    <property type="match status" value="1"/>
</dbReference>
<dbReference type="OrthoDB" id="1551318at2"/>
<keyword evidence="5 10" id="KW-0812">Transmembrane</keyword>
<protein>
    <recommendedName>
        <fullName evidence="10">Cobalt transport protein CbiN</fullName>
    </recommendedName>
    <alternativeName>
        <fullName evidence="10">Energy-coupling factor transporter probable substrate-capture protein CbiN</fullName>
        <shortName evidence="10">ECF transporter S component CbiN</shortName>
    </alternativeName>
</protein>